<dbReference type="AlphaFoldDB" id="A0AAD4KU81"/>
<protein>
    <submittedName>
        <fullName evidence="2">Uncharacterized protein</fullName>
    </submittedName>
</protein>
<dbReference type="GeneID" id="70250449"/>
<dbReference type="SUPFAM" id="SSF52047">
    <property type="entry name" value="RNI-like"/>
    <property type="match status" value="1"/>
</dbReference>
<accession>A0AAD4KU81</accession>
<comment type="caution">
    <text evidence="2">The sequence shown here is derived from an EMBL/GenBank/DDBJ whole genome shotgun (WGS) entry which is preliminary data.</text>
</comment>
<dbReference type="RefSeq" id="XP_046074684.1">
    <property type="nucleotide sequence ID" value="XM_046220162.1"/>
</dbReference>
<keyword evidence="1" id="KW-0732">Signal</keyword>
<dbReference type="InterPro" id="IPR032675">
    <property type="entry name" value="LRR_dom_sf"/>
</dbReference>
<keyword evidence="3" id="KW-1185">Reference proteome</keyword>
<dbReference type="Gene3D" id="3.80.10.10">
    <property type="entry name" value="Ribonuclease Inhibitor"/>
    <property type="match status" value="1"/>
</dbReference>
<gene>
    <name evidence="2" type="ORF">BGW36DRAFT_425778</name>
</gene>
<name>A0AAD4KU81_9EURO</name>
<feature type="chain" id="PRO_5042056964" evidence="1">
    <location>
        <begin position="29"/>
        <end position="480"/>
    </location>
</feature>
<proteinExistence type="predicted"/>
<evidence type="ECO:0000313" key="2">
    <source>
        <dbReference type="EMBL" id="KAH8700978.1"/>
    </source>
</evidence>
<dbReference type="EMBL" id="JAJTJA010000004">
    <property type="protein sequence ID" value="KAH8700978.1"/>
    <property type="molecule type" value="Genomic_DNA"/>
</dbReference>
<organism evidence="2 3">
    <name type="scientific">Talaromyces proteolyticus</name>
    <dbReference type="NCBI Taxonomy" id="1131652"/>
    <lineage>
        <taxon>Eukaryota</taxon>
        <taxon>Fungi</taxon>
        <taxon>Dikarya</taxon>
        <taxon>Ascomycota</taxon>
        <taxon>Pezizomycotina</taxon>
        <taxon>Eurotiomycetes</taxon>
        <taxon>Eurotiomycetidae</taxon>
        <taxon>Eurotiales</taxon>
        <taxon>Trichocomaceae</taxon>
        <taxon>Talaromyces</taxon>
        <taxon>Talaromyces sect. Bacilispori</taxon>
    </lineage>
</organism>
<dbReference type="Proteomes" id="UP001201262">
    <property type="component" value="Unassembled WGS sequence"/>
</dbReference>
<sequence>MALWPHLWRVVALLVLAAFVLLVPQHAAEVNWLGGFGSSYYNMRWPHERSDRYSHLRNPITPAEPGVIRYGGGGSGLEGVYKTLTTNQSIRHLLLSYRSYGCIVDSQPFAFEFGDGDRFPPLETLYLSEYEFMNTREYEYEKQRWETSVLYKLLKTLAGLGLNFTPDSRLTVPEPNIDKWLRVMDFSNIQDLELSWPEDIFFHRLTNKLPKVKRFLLRANLNQYRDDYIMFIKSLEGLQTLELVGTNTKICKCHGNRTFFPITDILEDRGLHLRSLSLHQFEGTDPENRRTMLSVSEIEYIYKACPNLTHLGLDIDRNGSWPLEHLKAIVQGQSVTYLTLGLEIGADLHPPGNYYPHVESYSYRQEKYREPYIDSNSAHQLFTLMRDAKVGEELERVDIVVGDQRRDWRGGLRTIQWHEGRAYKMVCSVKDKEGVRWAAGLPWCMLEREFLREENEEELSEDGEVQMFRPRIPEETVELF</sequence>
<evidence type="ECO:0000313" key="3">
    <source>
        <dbReference type="Proteomes" id="UP001201262"/>
    </source>
</evidence>
<evidence type="ECO:0000256" key="1">
    <source>
        <dbReference type="SAM" id="SignalP"/>
    </source>
</evidence>
<reference evidence="2" key="1">
    <citation type="submission" date="2021-12" db="EMBL/GenBank/DDBJ databases">
        <title>Convergent genome expansion in fungi linked to evolution of root-endophyte symbiosis.</title>
        <authorList>
            <consortium name="DOE Joint Genome Institute"/>
            <person name="Ke Y.-H."/>
            <person name="Bonito G."/>
            <person name="Liao H.-L."/>
            <person name="Looney B."/>
            <person name="Rojas-Flechas A."/>
            <person name="Nash J."/>
            <person name="Hameed K."/>
            <person name="Schadt C."/>
            <person name="Martin F."/>
            <person name="Crous P.W."/>
            <person name="Miettinen O."/>
            <person name="Magnuson J.K."/>
            <person name="Labbe J."/>
            <person name="Jacobson D."/>
            <person name="Doktycz M.J."/>
            <person name="Veneault-Fourrey C."/>
            <person name="Kuo A."/>
            <person name="Mondo S."/>
            <person name="Calhoun S."/>
            <person name="Riley R."/>
            <person name="Ohm R."/>
            <person name="LaButti K."/>
            <person name="Andreopoulos B."/>
            <person name="Pangilinan J."/>
            <person name="Nolan M."/>
            <person name="Tritt A."/>
            <person name="Clum A."/>
            <person name="Lipzen A."/>
            <person name="Daum C."/>
            <person name="Barry K."/>
            <person name="Grigoriev I.V."/>
            <person name="Vilgalys R."/>
        </authorList>
    </citation>
    <scope>NUCLEOTIDE SEQUENCE</scope>
    <source>
        <strain evidence="2">PMI_201</strain>
    </source>
</reference>
<feature type="signal peptide" evidence="1">
    <location>
        <begin position="1"/>
        <end position="28"/>
    </location>
</feature>